<comment type="caution">
    <text evidence="1">The sequence shown here is derived from an EMBL/GenBank/DDBJ whole genome shotgun (WGS) entry which is preliminary data.</text>
</comment>
<gene>
    <name evidence="1" type="ORF">TPA0910_80920</name>
</gene>
<dbReference type="SUPFAM" id="SSF56112">
    <property type="entry name" value="Protein kinase-like (PK-like)"/>
    <property type="match status" value="1"/>
</dbReference>
<dbReference type="EMBL" id="BNEK01000005">
    <property type="protein sequence ID" value="GHJ33659.1"/>
    <property type="molecule type" value="Genomic_DNA"/>
</dbReference>
<reference evidence="1" key="1">
    <citation type="submission" date="2024-05" db="EMBL/GenBank/DDBJ databases">
        <title>Whole genome shotgun sequence of Streptomyces hygroscopicus NBRC 113678.</title>
        <authorList>
            <person name="Komaki H."/>
            <person name="Tamura T."/>
        </authorList>
    </citation>
    <scope>NUCLEOTIDE SEQUENCE</scope>
    <source>
        <strain evidence="1">N11-34</strain>
    </source>
</reference>
<dbReference type="Gene3D" id="3.30.200.20">
    <property type="entry name" value="Phosphorylase Kinase, domain 1"/>
    <property type="match status" value="1"/>
</dbReference>
<keyword evidence="2" id="KW-1185">Reference proteome</keyword>
<organism evidence="1 2">
    <name type="scientific">Streptomyces hygroscopicus</name>
    <dbReference type="NCBI Taxonomy" id="1912"/>
    <lineage>
        <taxon>Bacteria</taxon>
        <taxon>Bacillati</taxon>
        <taxon>Actinomycetota</taxon>
        <taxon>Actinomycetes</taxon>
        <taxon>Kitasatosporales</taxon>
        <taxon>Streptomycetaceae</taxon>
        <taxon>Streptomyces</taxon>
        <taxon>Streptomyces violaceusniger group</taxon>
    </lineage>
</organism>
<protein>
    <recommendedName>
        <fullName evidence="3">Aminoglycoside phosphotransferase</fullName>
    </recommendedName>
</protein>
<dbReference type="Proteomes" id="UP001054854">
    <property type="component" value="Unassembled WGS sequence"/>
</dbReference>
<sequence length="383" mass="41358">MRLLERTAQGRTLTAAGAAFPPQARALLHSAHRAVHTARAAAPPHTITIGPPHERRRAAEIRMTAARALPRIVSVLSRPSSISDEAIAHAVAAHWLPDVSETGYLPWGFGAYHWRVAGGGTTLFVTLDEVEPRHTEETLEAAYAGAAALAAAGLEVVCAPLPARSSGRFTVGVEAGVLSVTPWLDGRSPTEAEASEPQHVRRVEAALATLHRATPPPGVRHWTPRVGPGFAGELRARTARPWTSGPLAEEARAVLAAHDAAIARWTVRYLELADLARTRRDLWVPTHGEPHNDNQVVGECGLKLVDWESLAVAPPERDYADLLAAGAGDRLRPDPAMVELFALDWRLSEIVEYARCFAAPHTGTDDDRTALEDLYEELSRPLG</sequence>
<evidence type="ECO:0000313" key="1">
    <source>
        <dbReference type="EMBL" id="GHJ33659.1"/>
    </source>
</evidence>
<dbReference type="Gene3D" id="1.10.510.10">
    <property type="entry name" value="Transferase(Phosphotransferase) domain 1"/>
    <property type="match status" value="1"/>
</dbReference>
<accession>A0ABQ3UDK3</accession>
<dbReference type="InterPro" id="IPR011009">
    <property type="entry name" value="Kinase-like_dom_sf"/>
</dbReference>
<evidence type="ECO:0008006" key="3">
    <source>
        <dbReference type="Google" id="ProtNLM"/>
    </source>
</evidence>
<evidence type="ECO:0000313" key="2">
    <source>
        <dbReference type="Proteomes" id="UP001054854"/>
    </source>
</evidence>
<name>A0ABQ3UDK3_STRHY</name>
<proteinExistence type="predicted"/>